<gene>
    <name evidence="1" type="ORF">BFD03_05545</name>
</gene>
<accession>A0A1C2G9V9</accession>
<dbReference type="RefSeq" id="WP_066035696.1">
    <property type="nucleotide sequence ID" value="NZ_CAJSZG010000034.1"/>
</dbReference>
<evidence type="ECO:0000313" key="1">
    <source>
        <dbReference type="EMBL" id="OCX48216.1"/>
    </source>
</evidence>
<organism evidence="1 2">
    <name type="scientific">Limosilactobacillus reuteri</name>
    <name type="common">Lactobacillus reuteri</name>
    <dbReference type="NCBI Taxonomy" id="1598"/>
    <lineage>
        <taxon>Bacteria</taxon>
        <taxon>Bacillati</taxon>
        <taxon>Bacillota</taxon>
        <taxon>Bacilli</taxon>
        <taxon>Lactobacillales</taxon>
        <taxon>Lactobacillaceae</taxon>
        <taxon>Limosilactobacillus</taxon>
    </lineage>
</organism>
<dbReference type="EMBL" id="MCNS01000008">
    <property type="protein sequence ID" value="OCX48216.1"/>
    <property type="molecule type" value="Genomic_DNA"/>
</dbReference>
<sequence length="529" mass="58438">MADFKRVIITRDGQKLMSDIIAGKKTLSFTRLIISEDDVAIINDKATSGENSADEGIKLNYFATINQETPELQVHTVESLAGMSNPSVEVIASVDNTQLTKGYYMKTLGLCAEDNGGNEILYAYTYADQPGYMPPYNGKTTSGAMFKITVTVGNADQVNLLQGVGYASSYEVDELRQQLNDVQTIVGYNNGDVYGLEADFENNQFTRLAGASNLTAGKDFDNIGPWKRKRCMIDYKTGNVVAYEGDPNFSESGKLAKPVTVNSGTYSTDNEYAVMVEQPKFYYRVVPIKTTNVDNDTVLLDKARYYVSSTPHIGFKVHPAFIVNGDEVDKIYLSSYTSSLMDVNGQQSSVLASRNTNSISASINNLGGYLNNTRAINSSWNMEGFNDYALMMLLYIIEYGKFNARALNTNELMKYRGEYGLHNGSVFVDLAYNMLDGEVRIVKNGSITCRFTPAPKGYISRFMYADDYDWAFYPAMNKGTSIAPVGSSYDFSLKDGLGFLLSTGNPFGVEIVNGNSSMAYSSRLVYKHI</sequence>
<name>A0A1C2G9V9_LIMRT</name>
<dbReference type="Proteomes" id="UP000095141">
    <property type="component" value="Unassembled WGS sequence"/>
</dbReference>
<evidence type="ECO:0000313" key="2">
    <source>
        <dbReference type="Proteomes" id="UP000095141"/>
    </source>
</evidence>
<evidence type="ECO:0008006" key="3">
    <source>
        <dbReference type="Google" id="ProtNLM"/>
    </source>
</evidence>
<protein>
    <recommendedName>
        <fullName evidence="3">Phage tail protein</fullName>
    </recommendedName>
</protein>
<proteinExistence type="predicted"/>
<reference evidence="1 2" key="1">
    <citation type="submission" date="2016-08" db="EMBL/GenBank/DDBJ databases">
        <title>Probiotic bacterium isolated from chicken gut.</title>
        <authorList>
            <person name="Levy J.L."/>
            <person name="Hassan H.M."/>
            <person name="Mendoza M.A."/>
        </authorList>
    </citation>
    <scope>NUCLEOTIDE SEQUENCE [LARGE SCALE GENOMIC DNA]</scope>
    <source>
        <strain evidence="1 2">P43</strain>
    </source>
</reference>
<comment type="caution">
    <text evidence="1">The sequence shown here is derived from an EMBL/GenBank/DDBJ whole genome shotgun (WGS) entry which is preliminary data.</text>
</comment>
<dbReference type="AlphaFoldDB" id="A0A1C2G9V9"/>